<keyword evidence="6 8" id="KW-0472">Membrane</keyword>
<feature type="transmembrane region" description="Helical" evidence="8">
    <location>
        <begin position="197"/>
        <end position="218"/>
    </location>
</feature>
<keyword evidence="3" id="KW-0813">Transport</keyword>
<evidence type="ECO:0000256" key="1">
    <source>
        <dbReference type="ARBA" id="ARBA00004141"/>
    </source>
</evidence>
<gene>
    <name evidence="10" type="ORF">ASPFODRAFT_60225</name>
</gene>
<dbReference type="VEuPathDB" id="FungiDB:ASPFODRAFT_60225"/>
<dbReference type="InterPro" id="IPR005828">
    <property type="entry name" value="MFS_sugar_transport-like"/>
</dbReference>
<evidence type="ECO:0000256" key="7">
    <source>
        <dbReference type="SAM" id="MobiDB-lite"/>
    </source>
</evidence>
<dbReference type="EMBL" id="KV878240">
    <property type="protein sequence ID" value="OJZ87876.1"/>
    <property type="molecule type" value="Genomic_DNA"/>
</dbReference>
<protein>
    <recommendedName>
        <fullName evidence="9">Major facilitator superfamily (MFS) profile domain-containing protein</fullName>
    </recommendedName>
</protein>
<evidence type="ECO:0000256" key="5">
    <source>
        <dbReference type="ARBA" id="ARBA00022989"/>
    </source>
</evidence>
<dbReference type="GO" id="GO:0046943">
    <property type="term" value="F:carboxylic acid transmembrane transporter activity"/>
    <property type="evidence" value="ECO:0007669"/>
    <property type="project" value="TreeGrafter"/>
</dbReference>
<evidence type="ECO:0000313" key="11">
    <source>
        <dbReference type="Proteomes" id="UP000184063"/>
    </source>
</evidence>
<evidence type="ECO:0000256" key="8">
    <source>
        <dbReference type="SAM" id="Phobius"/>
    </source>
</evidence>
<evidence type="ECO:0000256" key="6">
    <source>
        <dbReference type="ARBA" id="ARBA00023136"/>
    </source>
</evidence>
<dbReference type="PANTHER" id="PTHR23508">
    <property type="entry name" value="CARBOXYLIC ACID TRANSPORTER PROTEIN HOMOLOG"/>
    <property type="match status" value="1"/>
</dbReference>
<evidence type="ECO:0000313" key="10">
    <source>
        <dbReference type="EMBL" id="OJZ87876.1"/>
    </source>
</evidence>
<evidence type="ECO:0000256" key="4">
    <source>
        <dbReference type="ARBA" id="ARBA00022692"/>
    </source>
</evidence>
<feature type="transmembrane region" description="Helical" evidence="8">
    <location>
        <begin position="370"/>
        <end position="387"/>
    </location>
</feature>
<dbReference type="InterPro" id="IPR036259">
    <property type="entry name" value="MFS_trans_sf"/>
</dbReference>
<proteinExistence type="inferred from homology"/>
<evidence type="ECO:0000256" key="3">
    <source>
        <dbReference type="ARBA" id="ARBA00022448"/>
    </source>
</evidence>
<feature type="domain" description="Major facilitator superfamily (MFS) profile" evidence="9">
    <location>
        <begin position="52"/>
        <end position="467"/>
    </location>
</feature>
<feature type="region of interest" description="Disordered" evidence="7">
    <location>
        <begin position="1"/>
        <end position="26"/>
    </location>
</feature>
<feature type="transmembrane region" description="Helical" evidence="8">
    <location>
        <begin position="94"/>
        <end position="113"/>
    </location>
</feature>
<dbReference type="FunFam" id="1.20.1250.20:FF:000140">
    <property type="entry name" value="Putative MFS phospholipid transporter"/>
    <property type="match status" value="1"/>
</dbReference>
<dbReference type="GO" id="GO:0005886">
    <property type="term" value="C:plasma membrane"/>
    <property type="evidence" value="ECO:0007669"/>
    <property type="project" value="TreeGrafter"/>
</dbReference>
<name>A0A1M3TMH9_ASPLC</name>
<dbReference type="InterPro" id="IPR020846">
    <property type="entry name" value="MFS_dom"/>
</dbReference>
<dbReference type="PROSITE" id="PS50850">
    <property type="entry name" value="MFS"/>
    <property type="match status" value="1"/>
</dbReference>
<dbReference type="PANTHER" id="PTHR23508:SF10">
    <property type="entry name" value="CARBOXYLIC ACID TRANSPORTER PROTEIN HOMOLOG"/>
    <property type="match status" value="1"/>
</dbReference>
<comment type="subcellular location">
    <subcellularLocation>
        <location evidence="1">Membrane</location>
        <topology evidence="1">Multi-pass membrane protein</topology>
    </subcellularLocation>
</comment>
<feature type="transmembrane region" description="Helical" evidence="8">
    <location>
        <begin position="119"/>
        <end position="140"/>
    </location>
</feature>
<reference evidence="11" key="1">
    <citation type="journal article" date="2017" name="Genome Biol.">
        <title>Comparative genomics reveals high biological diversity and specific adaptations in the industrially and medically important fungal genus Aspergillus.</title>
        <authorList>
            <person name="de Vries R.P."/>
            <person name="Riley R."/>
            <person name="Wiebenga A."/>
            <person name="Aguilar-Osorio G."/>
            <person name="Amillis S."/>
            <person name="Uchima C.A."/>
            <person name="Anderluh G."/>
            <person name="Asadollahi M."/>
            <person name="Askin M."/>
            <person name="Barry K."/>
            <person name="Battaglia E."/>
            <person name="Bayram O."/>
            <person name="Benocci T."/>
            <person name="Braus-Stromeyer S.A."/>
            <person name="Caldana C."/>
            <person name="Canovas D."/>
            <person name="Cerqueira G.C."/>
            <person name="Chen F."/>
            <person name="Chen W."/>
            <person name="Choi C."/>
            <person name="Clum A."/>
            <person name="Dos Santos R.A."/>
            <person name="Damasio A.R."/>
            <person name="Diallinas G."/>
            <person name="Emri T."/>
            <person name="Fekete E."/>
            <person name="Flipphi M."/>
            <person name="Freyberg S."/>
            <person name="Gallo A."/>
            <person name="Gournas C."/>
            <person name="Habgood R."/>
            <person name="Hainaut M."/>
            <person name="Harispe M.L."/>
            <person name="Henrissat B."/>
            <person name="Hilden K.S."/>
            <person name="Hope R."/>
            <person name="Hossain A."/>
            <person name="Karabika E."/>
            <person name="Karaffa L."/>
            <person name="Karanyi Z."/>
            <person name="Krasevec N."/>
            <person name="Kuo A."/>
            <person name="Kusch H."/>
            <person name="LaButti K."/>
            <person name="Lagendijk E.L."/>
            <person name="Lapidus A."/>
            <person name="Levasseur A."/>
            <person name="Lindquist E."/>
            <person name="Lipzen A."/>
            <person name="Logrieco A.F."/>
            <person name="MacCabe A."/>
            <person name="Maekelae M.R."/>
            <person name="Malavazi I."/>
            <person name="Melin P."/>
            <person name="Meyer V."/>
            <person name="Mielnichuk N."/>
            <person name="Miskei M."/>
            <person name="Molnar A.P."/>
            <person name="Mule G."/>
            <person name="Ngan C.Y."/>
            <person name="Orejas M."/>
            <person name="Orosz E."/>
            <person name="Ouedraogo J.P."/>
            <person name="Overkamp K.M."/>
            <person name="Park H.-S."/>
            <person name="Perrone G."/>
            <person name="Piumi F."/>
            <person name="Punt P.J."/>
            <person name="Ram A.F."/>
            <person name="Ramon A."/>
            <person name="Rauscher S."/>
            <person name="Record E."/>
            <person name="Riano-Pachon D.M."/>
            <person name="Robert V."/>
            <person name="Roehrig J."/>
            <person name="Ruller R."/>
            <person name="Salamov A."/>
            <person name="Salih N.S."/>
            <person name="Samson R.A."/>
            <person name="Sandor E."/>
            <person name="Sanguinetti M."/>
            <person name="Schuetze T."/>
            <person name="Sepcic K."/>
            <person name="Shelest E."/>
            <person name="Sherlock G."/>
            <person name="Sophianopoulou V."/>
            <person name="Squina F.M."/>
            <person name="Sun H."/>
            <person name="Susca A."/>
            <person name="Todd R.B."/>
            <person name="Tsang A."/>
            <person name="Unkles S.E."/>
            <person name="van de Wiele N."/>
            <person name="van Rossen-Uffink D."/>
            <person name="Oliveira J.V."/>
            <person name="Vesth T.C."/>
            <person name="Visser J."/>
            <person name="Yu J.-H."/>
            <person name="Zhou M."/>
            <person name="Andersen M.R."/>
            <person name="Archer D.B."/>
            <person name="Baker S.E."/>
            <person name="Benoit I."/>
            <person name="Brakhage A.A."/>
            <person name="Braus G.H."/>
            <person name="Fischer R."/>
            <person name="Frisvad J.C."/>
            <person name="Goldman G.H."/>
            <person name="Houbraken J."/>
            <person name="Oakley B."/>
            <person name="Pocsi I."/>
            <person name="Scazzocchio C."/>
            <person name="Seiboth B."/>
            <person name="vanKuyk P.A."/>
            <person name="Wortman J."/>
            <person name="Dyer P.S."/>
            <person name="Grigoriev I.V."/>
        </authorList>
    </citation>
    <scope>NUCLEOTIDE SEQUENCE [LARGE SCALE GENOMIC DNA]</scope>
    <source>
        <strain evidence="11">CBS 106.47</strain>
    </source>
</reference>
<dbReference type="Proteomes" id="UP000184063">
    <property type="component" value="Unassembled WGS sequence"/>
</dbReference>
<dbReference type="OrthoDB" id="2261376at2759"/>
<evidence type="ECO:0000256" key="2">
    <source>
        <dbReference type="ARBA" id="ARBA00010992"/>
    </source>
</evidence>
<dbReference type="Pfam" id="PF00083">
    <property type="entry name" value="Sugar_tr"/>
    <property type="match status" value="2"/>
</dbReference>
<evidence type="ECO:0000259" key="9">
    <source>
        <dbReference type="PROSITE" id="PS50850"/>
    </source>
</evidence>
<feature type="transmembrane region" description="Helical" evidence="8">
    <location>
        <begin position="313"/>
        <end position="333"/>
    </location>
</feature>
<accession>A0A1M3TMH9</accession>
<feature type="transmembrane region" description="Helical" evidence="8">
    <location>
        <begin position="408"/>
        <end position="430"/>
    </location>
</feature>
<dbReference type="AlphaFoldDB" id="A0A1M3TMH9"/>
<sequence length="503" mass="55439">MMDRSDEKTKELVVSPHGDPHVDEDPLADTEKSFWERSWPTFACGAGLWSDGYLQYVSDLFSSNMSLEVIGTVNTMLDKIYPNIYDGSTYSQNVSSIAFAGTVVGMLFFGYLSDHWSRSNTLMVSTVILFVFGALCAGAYGHNGSLPGMFTALTVYRFFLGLGVGGEYPAGSVAAAESSGELAEGTRHRWFILFTNFQLDLASVASSLVPMIVVLATGENHLRAAWRICLGLGVIPPLSLIYLRMKLKEPAEYTREKMNKFPVWLIVKFYWKRWCVVSLIWFIYDFSTYSFSIYSSAWLADIIGDSAPMWQTLGWNTLINVFYLPGSALGAFLSDWYGPRNTLAFGVFVQGAIGLIMTGCYPYLDTPHYVAAFVVVYGIFLAMGEVGPGDNIGLCAAKTCATPIRGQYYGTAAAMGKIGAFVGTYVFPVIVKNAPNKIRQGQDPFYVSSALCIFSAFLAFFCLPHIGQDTITHEDARFRAYLESHGYDTSSMGTGGGERQRTQ</sequence>
<comment type="similarity">
    <text evidence="2">Belongs to the major facilitator superfamily. Sugar transporter (TC 2.A.1.1) family.</text>
</comment>
<feature type="transmembrane region" description="Helical" evidence="8">
    <location>
        <begin position="224"/>
        <end position="243"/>
    </location>
</feature>
<keyword evidence="5 8" id="KW-1133">Transmembrane helix</keyword>
<keyword evidence="4 8" id="KW-0812">Transmembrane</keyword>
<feature type="transmembrane region" description="Helical" evidence="8">
    <location>
        <begin position="445"/>
        <end position="463"/>
    </location>
</feature>
<feature type="transmembrane region" description="Helical" evidence="8">
    <location>
        <begin position="345"/>
        <end position="364"/>
    </location>
</feature>
<dbReference type="Gene3D" id="1.20.1250.20">
    <property type="entry name" value="MFS general substrate transporter like domains"/>
    <property type="match status" value="1"/>
</dbReference>
<dbReference type="SUPFAM" id="SSF103473">
    <property type="entry name" value="MFS general substrate transporter"/>
    <property type="match status" value="1"/>
</dbReference>
<organism evidence="10 11">
    <name type="scientific">Aspergillus luchuensis (strain CBS 106.47)</name>
    <dbReference type="NCBI Taxonomy" id="1137211"/>
    <lineage>
        <taxon>Eukaryota</taxon>
        <taxon>Fungi</taxon>
        <taxon>Dikarya</taxon>
        <taxon>Ascomycota</taxon>
        <taxon>Pezizomycotina</taxon>
        <taxon>Eurotiomycetes</taxon>
        <taxon>Eurotiomycetidae</taxon>
        <taxon>Eurotiales</taxon>
        <taxon>Aspergillaceae</taxon>
        <taxon>Aspergillus</taxon>
        <taxon>Aspergillus subgen. Circumdati</taxon>
    </lineage>
</organism>
<feature type="compositionally biased region" description="Basic and acidic residues" evidence="7">
    <location>
        <begin position="1"/>
        <end position="11"/>
    </location>
</feature>